<dbReference type="Pfam" id="PF00849">
    <property type="entry name" value="PseudoU_synth_2"/>
    <property type="match status" value="1"/>
</dbReference>
<dbReference type="PATRIC" id="fig|701521.8.peg.1244"/>
<dbReference type="eggNOG" id="COG0564">
    <property type="taxonomic scope" value="Bacteria"/>
</dbReference>
<comment type="function">
    <text evidence="4">Responsible for synthesis of pseudouridine from uracil.</text>
</comment>
<keyword evidence="4" id="KW-0413">Isomerase</keyword>
<comment type="catalytic activity">
    <reaction evidence="1 4">
        <text>a uridine in RNA = a pseudouridine in RNA</text>
        <dbReference type="Rhea" id="RHEA:48348"/>
        <dbReference type="Rhea" id="RHEA-COMP:12068"/>
        <dbReference type="Rhea" id="RHEA-COMP:12069"/>
        <dbReference type="ChEBI" id="CHEBI:65314"/>
        <dbReference type="ChEBI" id="CHEBI:65315"/>
    </reaction>
</comment>
<dbReference type="PANTHER" id="PTHR21600:SF35">
    <property type="entry name" value="PSEUDOURIDINE SYNTHASE"/>
    <property type="match status" value="1"/>
</dbReference>
<dbReference type="CDD" id="cd02869">
    <property type="entry name" value="PseudoU_synth_RluA_like"/>
    <property type="match status" value="1"/>
</dbReference>
<dbReference type="AlphaFoldDB" id="G8PEF6"/>
<dbReference type="RefSeq" id="WP_014215759.1">
    <property type="nucleotide sequence ID" value="NC_016605.1"/>
</dbReference>
<dbReference type="PANTHER" id="PTHR21600">
    <property type="entry name" value="MITOCHONDRIAL RNA PSEUDOURIDINE SYNTHASE"/>
    <property type="match status" value="1"/>
</dbReference>
<evidence type="ECO:0000256" key="3">
    <source>
        <dbReference type="PIRSR" id="PIRSR606225-1"/>
    </source>
</evidence>
<dbReference type="HOGENOM" id="CLU_016902_8_2_9"/>
<feature type="active site" evidence="3">
    <location>
        <position position="134"/>
    </location>
</feature>
<dbReference type="EMBL" id="CP003137">
    <property type="protein sequence ID" value="AEV95565.1"/>
    <property type="molecule type" value="Genomic_DNA"/>
</dbReference>
<dbReference type="InterPro" id="IPR006145">
    <property type="entry name" value="PsdUridine_synth_RsuA/RluA"/>
</dbReference>
<evidence type="ECO:0000256" key="2">
    <source>
        <dbReference type="ARBA" id="ARBA00010876"/>
    </source>
</evidence>
<dbReference type="KEGG" id="pce:PECL_1339"/>
<dbReference type="GO" id="GO:0009982">
    <property type="term" value="F:pseudouridine synthase activity"/>
    <property type="evidence" value="ECO:0007669"/>
    <property type="project" value="InterPro"/>
</dbReference>
<evidence type="ECO:0000259" key="5">
    <source>
        <dbReference type="Pfam" id="PF00849"/>
    </source>
</evidence>
<dbReference type="EC" id="5.4.99.-" evidence="4"/>
<dbReference type="GO" id="GO:0140098">
    <property type="term" value="F:catalytic activity, acting on RNA"/>
    <property type="evidence" value="ECO:0007669"/>
    <property type="project" value="UniProtKB-ARBA"/>
</dbReference>
<reference evidence="6 7" key="1">
    <citation type="journal article" date="2012" name="J. Bacteriol.">
        <title>Complete Genome Sequence of the Beer Spoilage Organism Pediococcus claussenii ATCC BAA-344T.</title>
        <authorList>
            <person name="Pittet V."/>
            <person name="Abegunde T."/>
            <person name="Marfleet T."/>
            <person name="Haakensen M."/>
            <person name="Morrow K."/>
            <person name="Jayaprakash T."/>
            <person name="Schroeder K."/>
            <person name="Trost B."/>
            <person name="Byrns S."/>
            <person name="Bergsveinson J."/>
            <person name="Kusalik A."/>
            <person name="Ziola B."/>
        </authorList>
    </citation>
    <scope>NUCLEOTIDE SEQUENCE [LARGE SCALE GENOMIC DNA]</scope>
    <source>
        <strain evidence="6 7">ATCC BAA-344</strain>
    </source>
</reference>
<dbReference type="GO" id="GO:0003723">
    <property type="term" value="F:RNA binding"/>
    <property type="evidence" value="ECO:0007669"/>
    <property type="project" value="InterPro"/>
</dbReference>
<dbReference type="InterPro" id="IPR050188">
    <property type="entry name" value="RluA_PseudoU_synthase"/>
</dbReference>
<dbReference type="NCBIfam" id="TIGR00005">
    <property type="entry name" value="rluA_subfam"/>
    <property type="match status" value="1"/>
</dbReference>
<gene>
    <name evidence="6" type="ordered locus">PECL_1339</name>
</gene>
<evidence type="ECO:0000313" key="7">
    <source>
        <dbReference type="Proteomes" id="UP000005444"/>
    </source>
</evidence>
<feature type="domain" description="Pseudouridine synthase RsuA/RluA-like" evidence="5">
    <location>
        <begin position="86"/>
        <end position="237"/>
    </location>
</feature>
<protein>
    <recommendedName>
        <fullName evidence="4">Pseudouridine synthase</fullName>
        <ecNumber evidence="4">5.4.99.-</ecNumber>
    </recommendedName>
</protein>
<comment type="similarity">
    <text evidence="2 4">Belongs to the pseudouridine synthase RluA family.</text>
</comment>
<dbReference type="Proteomes" id="UP000005444">
    <property type="component" value="Chromosome"/>
</dbReference>
<keyword evidence="7" id="KW-1185">Reference proteome</keyword>
<name>G8PEF6_PEDCP</name>
<dbReference type="SUPFAM" id="SSF55120">
    <property type="entry name" value="Pseudouridine synthase"/>
    <property type="match status" value="1"/>
</dbReference>
<evidence type="ECO:0000313" key="6">
    <source>
        <dbReference type="EMBL" id="AEV95565.1"/>
    </source>
</evidence>
<organism evidence="6 7">
    <name type="scientific">Pediococcus claussenii (strain ATCC BAA-344 / DSM 14800 / JCM 18046 / KCTC 3811 / LMG 21948 / P06)</name>
    <dbReference type="NCBI Taxonomy" id="701521"/>
    <lineage>
        <taxon>Bacteria</taxon>
        <taxon>Bacillati</taxon>
        <taxon>Bacillota</taxon>
        <taxon>Bacilli</taxon>
        <taxon>Lactobacillales</taxon>
        <taxon>Lactobacillaceae</taxon>
        <taxon>Pediococcus</taxon>
    </lineage>
</organism>
<proteinExistence type="inferred from homology"/>
<evidence type="ECO:0000256" key="1">
    <source>
        <dbReference type="ARBA" id="ARBA00000073"/>
    </source>
</evidence>
<sequence length="295" mass="33711">MRYKFRNDYEEIINAKRVLQKEHVSQRLIKRIEYEGSLVDENGTRIDFSDKLMPFEEFYIELPDEKAHEGVSISHDALSILFENDNWLVIDKDAGVSSVPGPSNSENTLVNRIEGHWQEQGSSNMVPHLVSRLDRDTSGIVLVAKNAIVNSLISADVYKKRIRKYYLAIVEGNLEQDTGIIDKKIGLAQDGIHREIQEDGQRSRTKFKVLSRNNGKTLVQVELLTGRTHQIRVHFAAINHPLIGDHLYGHEDPLIGRQALHASELDFFDPITKEERHFEAPLPKDFDQLKAQLGL</sequence>
<evidence type="ECO:0000256" key="4">
    <source>
        <dbReference type="RuleBase" id="RU362028"/>
    </source>
</evidence>
<dbReference type="InterPro" id="IPR020103">
    <property type="entry name" value="PsdUridine_synth_cat_dom_sf"/>
</dbReference>
<dbReference type="STRING" id="701521.PECL_1339"/>
<dbReference type="GO" id="GO:0000455">
    <property type="term" value="P:enzyme-directed rRNA pseudouridine synthesis"/>
    <property type="evidence" value="ECO:0007669"/>
    <property type="project" value="TreeGrafter"/>
</dbReference>
<accession>G8PEF6</accession>
<dbReference type="InterPro" id="IPR006225">
    <property type="entry name" value="PsdUridine_synth_RluC/D"/>
</dbReference>
<dbReference type="Gene3D" id="3.30.2350.10">
    <property type="entry name" value="Pseudouridine synthase"/>
    <property type="match status" value="1"/>
</dbReference>